<gene>
    <name evidence="5" type="ordered locus">Tery_4497</name>
</gene>
<organism evidence="5">
    <name type="scientific">Trichodesmium erythraeum (strain IMS101)</name>
    <dbReference type="NCBI Taxonomy" id="203124"/>
    <lineage>
        <taxon>Bacteria</taxon>
        <taxon>Bacillati</taxon>
        <taxon>Cyanobacteriota</taxon>
        <taxon>Cyanophyceae</taxon>
        <taxon>Oscillatoriophycideae</taxon>
        <taxon>Oscillatoriales</taxon>
        <taxon>Microcoleaceae</taxon>
        <taxon>Trichodesmium</taxon>
    </lineage>
</organism>
<dbReference type="SUPFAM" id="SSF89260">
    <property type="entry name" value="Collagen-binding domain"/>
    <property type="match status" value="1"/>
</dbReference>
<keyword evidence="1" id="KW-0732">Signal</keyword>
<feature type="domain" description="Calx-beta" evidence="4">
    <location>
        <begin position="646"/>
        <end position="746"/>
    </location>
</feature>
<dbReference type="SUPFAM" id="SSF69318">
    <property type="entry name" value="Integrin alpha N-terminal domain"/>
    <property type="match status" value="1"/>
</dbReference>
<evidence type="ECO:0000256" key="3">
    <source>
        <dbReference type="ARBA" id="ARBA00022837"/>
    </source>
</evidence>
<sequence length="1222" mass="131027">MDEFSPDDHSLFPEEPDETSLNVHYLPGADSNPEVTDPMIQGAWGEVRDELADFILAPEFDDYIKTAFGETVDPELAKEQIKDVLTGENLPEVIMLPAADMEPAVGAYDPLTGSIYLADSLLPDTDGVLVDVLLEELGHFLDSQLSESDSPGDEGELLAALVRGEELTQFQVMMLRGQDDRVDIWVGGVEVEVEASEKVDFEKARNFRAGDRPRSVAAGDFNGDGIPDLAVANYSSDNVSVLLGKGDGSFGSATNFPVGDGPVSVAVEDFNGDGIPDLAVANWWDDNVSVLSGKGDGSFGSATNFPVGDHPLSVAAEDLNGDGIPDLAVANWWDDNVSVLSGKGDGSFGSATNFPVGDSPRSVAVGDFNGDGIPDLAVANFSSANVSVLSGKGDGSFGSATNFPVGNGPFSVAVGDFNGDGIPDLATANFSSDNVSVLSGKGDGSFGSATNFPVGESPRSVAVGDFNGDGIPDLATANGGDDNVSVLSGKGDGSFGSATNFPVGDSPRSVAVEDLNGDGIPDLATANFFSDNVSILINKTPITIIPNITISDTKVTEGNTNKTAKFTVTLDNPTTTTVKVNYTTANQTAKVNQDYKLTKGTLTFRPGETNKNITVPILGDNRDEPEEKFRVALSRPQNANIKDGRATGTIVDNDPVPQISIGDAKITEGNRGQKNMEFEVKLNNPSGKTVKVNYGTQEGSAKSGKDFRNQRGVLTFQPGQTKKIVNIPILGDTLDENNEQFQVKLSRAQNGKFSDNTAVGRIIDNDETLPQKTPQISIGDGEIVEGDRGQKKMTFQVKLSNPSNKTVTVNYTTVDGSAKSGKDFQRKSGVVTFRPGETKKTVNISVFGDVFLENLELFQVKLTSAQNGEFSGQRDQFATGIIQDNDKPPQISISDSKVTEGNRGKKNMEFEVKLNNPSDRTVRVNYETVEGSAKSGKDFQNQKGVVTFKPGQTKKTVNVPTLGDTFVEKTEQFQVKLSGAQNAELSDSKGVGRIQDNDIVPKISIRDARTTEGDRGQKNMKFEVKLDNSSSQTVKVNYETVEGSAKSGEDFQKKKGVLTFKPGERKKTVNVPILGDTDDEANEKFEVRLSGAKNGKLSDGKAVGIIRDNDREAIDLGVLSEKAIFKADNIGFTTGVNRNIEDYFRFEVKKEGLVNIFMDVFVQDIGMELYDQDDSLLFQSNVEGLGFEAIENVLEPGVYYLRVFPVGPSRTKYNLSINIIES</sequence>
<feature type="domain" description="Calx-beta" evidence="4">
    <location>
        <begin position="990"/>
        <end position="1090"/>
    </location>
</feature>
<dbReference type="KEGG" id="ter:Tery_4497"/>
<dbReference type="Pfam" id="PF03160">
    <property type="entry name" value="Calx-beta"/>
    <property type="match status" value="4"/>
</dbReference>
<dbReference type="Pfam" id="PF13517">
    <property type="entry name" value="FG-GAP_3"/>
    <property type="match status" value="3"/>
</dbReference>
<dbReference type="Gene3D" id="2.30.30.100">
    <property type="match status" value="6"/>
</dbReference>
<feature type="domain" description="Calx-beta" evidence="4">
    <location>
        <begin position="540"/>
        <end position="634"/>
    </location>
</feature>
<evidence type="ECO:0000256" key="2">
    <source>
        <dbReference type="ARBA" id="ARBA00022737"/>
    </source>
</evidence>
<accession>Q10W91</accession>
<evidence type="ECO:0000259" key="4">
    <source>
        <dbReference type="SMART" id="SM00237"/>
    </source>
</evidence>
<name>Q10W91_TRIEI</name>
<dbReference type="InterPro" id="IPR003644">
    <property type="entry name" value="Calx_beta"/>
</dbReference>
<proteinExistence type="predicted"/>
<dbReference type="EMBL" id="CP000393">
    <property type="protein sequence ID" value="ABG53483.1"/>
    <property type="molecule type" value="Genomic_DNA"/>
</dbReference>
<dbReference type="InterPro" id="IPR013517">
    <property type="entry name" value="FG-GAP"/>
</dbReference>
<protein>
    <submittedName>
        <fullName evidence="5">Na-Ca exchanger/integrin-beta4</fullName>
    </submittedName>
</protein>
<reference evidence="5" key="1">
    <citation type="submission" date="2006-06" db="EMBL/GenBank/DDBJ databases">
        <title>Complete sequence of Trichodesmium erythraeum IMS101.</title>
        <authorList>
            <consortium name="US DOE Joint Genome Institute"/>
            <person name="Copeland A."/>
            <person name="Lucas S."/>
            <person name="Lapidus A."/>
            <person name="Barry K."/>
            <person name="Detter J.C."/>
            <person name="Glavina del Rio T."/>
            <person name="Hammon N."/>
            <person name="Israni S."/>
            <person name="Dalin E."/>
            <person name="Tice H."/>
            <person name="Pitluck S."/>
            <person name="Kiss H."/>
            <person name="Munk A.C."/>
            <person name="Brettin T."/>
            <person name="Bruce D."/>
            <person name="Han C."/>
            <person name="Tapia R."/>
            <person name="Gilna P."/>
            <person name="Schmutz J."/>
            <person name="Larimer F."/>
            <person name="Land M."/>
            <person name="Hauser L."/>
            <person name="Kyrpides N."/>
            <person name="Kim E."/>
            <person name="Richardson P."/>
        </authorList>
    </citation>
    <scope>NUCLEOTIDE SEQUENCE [LARGE SCALE GENOMIC DNA]</scope>
    <source>
        <strain evidence="5">IMS101</strain>
    </source>
</reference>
<dbReference type="PANTHER" id="PTHR46580">
    <property type="entry name" value="SENSOR KINASE-RELATED"/>
    <property type="match status" value="1"/>
</dbReference>
<feature type="domain" description="Calx-beta" evidence="4">
    <location>
        <begin position="758"/>
        <end position="863"/>
    </location>
</feature>
<keyword evidence="3" id="KW-0106">Calcium</keyword>
<evidence type="ECO:0000313" key="5">
    <source>
        <dbReference type="EMBL" id="ABG53483.1"/>
    </source>
</evidence>
<evidence type="ECO:0000256" key="1">
    <source>
        <dbReference type="ARBA" id="ARBA00022729"/>
    </source>
</evidence>
<dbReference type="eggNOG" id="COG3391">
    <property type="taxonomic scope" value="Bacteria"/>
</dbReference>
<dbReference type="HOGENOM" id="CLU_008527_0_0_3"/>
<keyword evidence="2" id="KW-0677">Repeat</keyword>
<dbReference type="Gene3D" id="2.60.120.380">
    <property type="match status" value="1"/>
</dbReference>
<dbReference type="OrthoDB" id="1488578at2"/>
<dbReference type="GO" id="GO:0007229">
    <property type="term" value="P:integrin-mediated signaling pathway"/>
    <property type="evidence" value="ECO:0007669"/>
    <property type="project" value="UniProtKB-KW"/>
</dbReference>
<dbReference type="GO" id="GO:0016020">
    <property type="term" value="C:membrane"/>
    <property type="evidence" value="ECO:0007669"/>
    <property type="project" value="InterPro"/>
</dbReference>
<dbReference type="SUPFAM" id="SSF141072">
    <property type="entry name" value="CalX-like"/>
    <property type="match status" value="5"/>
</dbReference>
<dbReference type="InterPro" id="IPR038081">
    <property type="entry name" value="CalX-like_sf"/>
</dbReference>
<feature type="domain" description="Calx-beta" evidence="4">
    <location>
        <begin position="878"/>
        <end position="978"/>
    </location>
</feature>
<dbReference type="SMART" id="SM00237">
    <property type="entry name" value="Calx_beta"/>
    <property type="match status" value="5"/>
</dbReference>
<dbReference type="PANTHER" id="PTHR46580:SF2">
    <property type="entry name" value="MAM DOMAIN-CONTAINING PROTEIN"/>
    <property type="match status" value="1"/>
</dbReference>
<keyword evidence="5" id="KW-0401">Integrin</keyword>
<dbReference type="STRING" id="203124.Tery_4497"/>
<dbReference type="AlphaFoldDB" id="Q10W91"/>
<dbReference type="RefSeq" id="WP_011613805.1">
    <property type="nucleotide sequence ID" value="NC_008312.1"/>
</dbReference>
<dbReference type="InterPro" id="IPR028994">
    <property type="entry name" value="Integrin_alpha_N"/>
</dbReference>
<dbReference type="Gene3D" id="2.60.40.2030">
    <property type="match status" value="5"/>
</dbReference>